<dbReference type="RefSeq" id="WP_106192259.1">
    <property type="nucleotide sequence ID" value="NZ_PVTO01000007.1"/>
</dbReference>
<evidence type="ECO:0000256" key="1">
    <source>
        <dbReference type="SAM" id="SignalP"/>
    </source>
</evidence>
<reference evidence="3 4" key="1">
    <citation type="submission" date="2018-03" db="EMBL/GenBank/DDBJ databases">
        <title>Genomic Encyclopedia of Archaeal and Bacterial Type Strains, Phase II (KMG-II): from individual species to whole genera.</title>
        <authorList>
            <person name="Goeker M."/>
        </authorList>
    </citation>
    <scope>NUCLEOTIDE SEQUENCE [LARGE SCALE GENOMIC DNA]</scope>
    <source>
        <strain evidence="3 4">DSM 13175</strain>
    </source>
</reference>
<sequence length="170" mass="18944">MSTYTKVALLSLSLLLVGCETESAAELEDVSLEEQKEAIYESDQSGDAHYLSLVERAEPIKAGISHSAYFGSISTDFLVEVSDTETLKFILDDMIEGSERQFGIVNMAEPDYGLQINYEDGSSETFHLWVSSDYSSGTLMDTSETHYIYNFSKEASKQFLSLLAEEDILE</sequence>
<dbReference type="Pfam" id="PF26353">
    <property type="entry name" value="YhfM"/>
    <property type="match status" value="1"/>
</dbReference>
<evidence type="ECO:0000313" key="3">
    <source>
        <dbReference type="EMBL" id="PRY82967.1"/>
    </source>
</evidence>
<dbReference type="Proteomes" id="UP000238205">
    <property type="component" value="Unassembled WGS sequence"/>
</dbReference>
<proteinExistence type="predicted"/>
<name>A0A2T0W8C6_9LACT</name>
<keyword evidence="4" id="KW-1185">Reference proteome</keyword>
<dbReference type="PROSITE" id="PS51257">
    <property type="entry name" value="PROKAR_LIPOPROTEIN"/>
    <property type="match status" value="1"/>
</dbReference>
<dbReference type="OrthoDB" id="2738838at2"/>
<evidence type="ECO:0000259" key="2">
    <source>
        <dbReference type="Pfam" id="PF26353"/>
    </source>
</evidence>
<keyword evidence="1" id="KW-0732">Signal</keyword>
<feature type="chain" id="PRO_5015504673" description="YhfM-like domain-containing protein" evidence="1">
    <location>
        <begin position="25"/>
        <end position="170"/>
    </location>
</feature>
<dbReference type="EMBL" id="PVTO01000007">
    <property type="protein sequence ID" value="PRY82967.1"/>
    <property type="molecule type" value="Genomic_DNA"/>
</dbReference>
<comment type="caution">
    <text evidence="3">The sequence shown here is derived from an EMBL/GenBank/DDBJ whole genome shotgun (WGS) entry which is preliminary data.</text>
</comment>
<accession>A0A2T0W8C6</accession>
<protein>
    <recommendedName>
        <fullName evidence="2">YhfM-like domain-containing protein</fullName>
    </recommendedName>
</protein>
<dbReference type="InterPro" id="IPR058780">
    <property type="entry name" value="YhfM-like_dom"/>
</dbReference>
<feature type="signal peptide" evidence="1">
    <location>
        <begin position="1"/>
        <end position="24"/>
    </location>
</feature>
<gene>
    <name evidence="3" type="ORF">CLV38_10741</name>
</gene>
<evidence type="ECO:0000313" key="4">
    <source>
        <dbReference type="Proteomes" id="UP000238205"/>
    </source>
</evidence>
<organism evidence="3 4">
    <name type="scientific">Alkalibacterium olivapovliticus</name>
    <dbReference type="NCBI Taxonomy" id="99907"/>
    <lineage>
        <taxon>Bacteria</taxon>
        <taxon>Bacillati</taxon>
        <taxon>Bacillota</taxon>
        <taxon>Bacilli</taxon>
        <taxon>Lactobacillales</taxon>
        <taxon>Carnobacteriaceae</taxon>
        <taxon>Alkalibacterium</taxon>
    </lineage>
</organism>
<dbReference type="AlphaFoldDB" id="A0A2T0W8C6"/>
<feature type="domain" description="YhfM-like" evidence="2">
    <location>
        <begin position="77"/>
        <end position="166"/>
    </location>
</feature>